<proteinExistence type="predicted"/>
<gene>
    <name evidence="2" type="ORF">HIV01_013230</name>
</gene>
<reference evidence="2 3" key="1">
    <citation type="submission" date="2021-02" db="EMBL/GenBank/DDBJ databases">
        <title>Lysobacter arenosi sp. nov., isolated from soil of gangwondo yeongwol, south Korea.</title>
        <authorList>
            <person name="Kim K.R."/>
            <person name="Kim K.H."/>
            <person name="Jeon C.O."/>
        </authorList>
    </citation>
    <scope>NUCLEOTIDE SEQUENCE [LARGE SCALE GENOMIC DNA]</scope>
    <source>
        <strain evidence="2 3">R7</strain>
    </source>
</reference>
<protein>
    <recommendedName>
        <fullName evidence="4">Secreted protein</fullName>
    </recommendedName>
</protein>
<evidence type="ECO:0000313" key="3">
    <source>
        <dbReference type="Proteomes" id="UP000663400"/>
    </source>
</evidence>
<keyword evidence="3" id="KW-1185">Reference proteome</keyword>
<dbReference type="EMBL" id="CP071517">
    <property type="protein sequence ID" value="QSX74161.1"/>
    <property type="molecule type" value="Genomic_DNA"/>
</dbReference>
<name>A0ABX7R9S7_9GAMM</name>
<sequence length="81" mass="8192">MLSTLAVVVVFVLVLAWLVRASRRWSSSGNDGGWDPGYQPYVSSDGNGCSPGTDRDDSCSSDSDPGADSGGDCGSDGGGSD</sequence>
<feature type="compositionally biased region" description="Gly residues" evidence="1">
    <location>
        <begin position="68"/>
        <end position="81"/>
    </location>
</feature>
<evidence type="ECO:0000256" key="1">
    <source>
        <dbReference type="SAM" id="MobiDB-lite"/>
    </source>
</evidence>
<accession>A0ABX7R9S7</accession>
<organism evidence="2 3">
    <name type="scientific">Lysobacter arenosi</name>
    <dbReference type="NCBI Taxonomy" id="2795387"/>
    <lineage>
        <taxon>Bacteria</taxon>
        <taxon>Pseudomonadati</taxon>
        <taxon>Pseudomonadota</taxon>
        <taxon>Gammaproteobacteria</taxon>
        <taxon>Lysobacterales</taxon>
        <taxon>Lysobacteraceae</taxon>
        <taxon>Lysobacter</taxon>
    </lineage>
</organism>
<evidence type="ECO:0008006" key="4">
    <source>
        <dbReference type="Google" id="ProtNLM"/>
    </source>
</evidence>
<dbReference type="Proteomes" id="UP000663400">
    <property type="component" value="Chromosome"/>
</dbReference>
<dbReference type="RefSeq" id="WP_200607810.1">
    <property type="nucleotide sequence ID" value="NZ_CP071517.1"/>
</dbReference>
<evidence type="ECO:0000313" key="2">
    <source>
        <dbReference type="EMBL" id="QSX74161.1"/>
    </source>
</evidence>
<feature type="region of interest" description="Disordered" evidence="1">
    <location>
        <begin position="24"/>
        <end position="81"/>
    </location>
</feature>